<dbReference type="InterPro" id="IPR037218">
    <property type="entry name" value="PTPA_sf"/>
</dbReference>
<reference evidence="10 11" key="1">
    <citation type="journal article" date="2019" name="Mol. Biol. Evol.">
        <title>Blast fungal genomes show frequent chromosomal changes, gene gains and losses, and effector gene turnover.</title>
        <authorList>
            <person name="Gomez Luciano L.B."/>
            <person name="Jason Tsai I."/>
            <person name="Chuma I."/>
            <person name="Tosa Y."/>
            <person name="Chen Y.H."/>
            <person name="Li J.Y."/>
            <person name="Li M.Y."/>
            <person name="Jade Lu M.Y."/>
            <person name="Nakayashiki H."/>
            <person name="Li W.H."/>
        </authorList>
    </citation>
    <scope>NUCLEOTIDE SEQUENCE [LARGE SCALE GENOMIC DNA]</scope>
    <source>
        <strain evidence="10">MZ5-1-6</strain>
    </source>
</reference>
<dbReference type="EMBL" id="CP034204">
    <property type="protein sequence ID" value="QBZ54708.1"/>
    <property type="molecule type" value="Genomic_DNA"/>
</dbReference>
<evidence type="ECO:0000256" key="4">
    <source>
        <dbReference type="ARBA" id="ARBA00022490"/>
    </source>
</evidence>
<evidence type="ECO:0000256" key="9">
    <source>
        <dbReference type="SAM" id="MobiDB-lite"/>
    </source>
</evidence>
<dbReference type="Proteomes" id="UP000294847">
    <property type="component" value="Chromosome 1"/>
</dbReference>
<organism evidence="10 11">
    <name type="scientific">Pyricularia oryzae</name>
    <name type="common">Rice blast fungus</name>
    <name type="synonym">Magnaporthe oryzae</name>
    <dbReference type="NCBI Taxonomy" id="318829"/>
    <lineage>
        <taxon>Eukaryota</taxon>
        <taxon>Fungi</taxon>
        <taxon>Dikarya</taxon>
        <taxon>Ascomycota</taxon>
        <taxon>Pezizomycotina</taxon>
        <taxon>Sordariomycetes</taxon>
        <taxon>Sordariomycetidae</taxon>
        <taxon>Magnaporthales</taxon>
        <taxon>Pyriculariaceae</taxon>
        <taxon>Pyricularia</taxon>
    </lineage>
</organism>
<dbReference type="GO" id="GO:0007052">
    <property type="term" value="P:mitotic spindle organization"/>
    <property type="evidence" value="ECO:0007669"/>
    <property type="project" value="TreeGrafter"/>
</dbReference>
<sequence>MTSSVASGLPLSTSTNPQAKPPTDATTTAASIPNLKDRLPKLEPRRRRPAPSNPVPVPETPNLPPPTGTSPETQFRVPTRRILSKKDHDLFVAAPAYKLILAFVFGLSDAVVDKPISATKDSDLSPAVQTINALLDEASELVKQSPPDEQGGSRFGNKRFRDFLDNVKERAPSWHKKLGIKDEGDAIAEAVTYLGQSFGNRMRIDYGSGHELNFLMWLLCLYQLGVVTKSDFAALVLRVFVKYLQVMRLVQSTYYLEPAGSHGVWGLDDYQFLPFLFGASQLLHHPFITPLAIHQQLTIEEFGHDYLYLDQVNFVNSTKTVQGLRWHSPMLDDISAAKSWSKVEGGMRRMFVAEVLNKLPVMQHFLFGSLIPAAEGMTEQDLAGLQPEDEETEGGQVEVFNDEGGVRHMHQQNGWGECCGIKVPSSVAAAAEMRKRGIGGDSLRRIPFD</sequence>
<protein>
    <recommendedName>
        <fullName evidence="8">Serine/threonine-protein phosphatase 2A activator</fullName>
        <ecNumber evidence="8">5.2.1.8</ecNumber>
    </recommendedName>
    <alternativeName>
        <fullName evidence="8">Phosphotyrosyl phosphatase activator</fullName>
    </alternativeName>
</protein>
<evidence type="ECO:0000256" key="8">
    <source>
        <dbReference type="RuleBase" id="RU361210"/>
    </source>
</evidence>
<keyword evidence="4 8" id="KW-0963">Cytoplasm</keyword>
<dbReference type="AlphaFoldDB" id="A0A4P7MXB3"/>
<dbReference type="GO" id="GO:0005634">
    <property type="term" value="C:nucleus"/>
    <property type="evidence" value="ECO:0007669"/>
    <property type="project" value="TreeGrafter"/>
</dbReference>
<evidence type="ECO:0000256" key="6">
    <source>
        <dbReference type="ARBA" id="ARBA00023235"/>
    </source>
</evidence>
<evidence type="ECO:0000256" key="7">
    <source>
        <dbReference type="ARBA" id="ARBA00025287"/>
    </source>
</evidence>
<feature type="compositionally biased region" description="Pro residues" evidence="9">
    <location>
        <begin position="51"/>
        <end position="68"/>
    </location>
</feature>
<dbReference type="Pfam" id="PF03095">
    <property type="entry name" value="PTPA"/>
    <property type="match status" value="1"/>
</dbReference>
<dbReference type="PANTHER" id="PTHR10012">
    <property type="entry name" value="SERINE/THREONINE-PROTEIN PHOSPHATASE 2A REGULATORY SUBUNIT B"/>
    <property type="match status" value="1"/>
</dbReference>
<evidence type="ECO:0000256" key="3">
    <source>
        <dbReference type="ARBA" id="ARBA00011019"/>
    </source>
</evidence>
<comment type="catalytic activity">
    <reaction evidence="1 8">
        <text>[protein]-peptidylproline (omega=180) = [protein]-peptidylproline (omega=0)</text>
        <dbReference type="Rhea" id="RHEA:16237"/>
        <dbReference type="Rhea" id="RHEA-COMP:10747"/>
        <dbReference type="Rhea" id="RHEA-COMP:10748"/>
        <dbReference type="ChEBI" id="CHEBI:83833"/>
        <dbReference type="ChEBI" id="CHEBI:83834"/>
        <dbReference type="EC" id="5.2.1.8"/>
    </reaction>
</comment>
<keyword evidence="5 8" id="KW-0697">Rotamase</keyword>
<name>A0A4P7MXB3_PYROR</name>
<evidence type="ECO:0000256" key="1">
    <source>
        <dbReference type="ARBA" id="ARBA00000971"/>
    </source>
</evidence>
<dbReference type="GO" id="GO:0005737">
    <property type="term" value="C:cytoplasm"/>
    <property type="evidence" value="ECO:0007669"/>
    <property type="project" value="UniProtKB-SubCell"/>
</dbReference>
<proteinExistence type="inferred from homology"/>
<dbReference type="GO" id="GO:0008160">
    <property type="term" value="F:protein tyrosine phosphatase activator activity"/>
    <property type="evidence" value="ECO:0007669"/>
    <property type="project" value="TreeGrafter"/>
</dbReference>
<dbReference type="VEuPathDB" id="FungiDB:M_BR32_EuGene_00080071"/>
<evidence type="ECO:0000256" key="5">
    <source>
        <dbReference type="ARBA" id="ARBA00023110"/>
    </source>
</evidence>
<dbReference type="SUPFAM" id="SSF140984">
    <property type="entry name" value="PTPA-like"/>
    <property type="match status" value="1"/>
</dbReference>
<dbReference type="GO" id="GO:0000159">
    <property type="term" value="C:protein phosphatase type 2A complex"/>
    <property type="evidence" value="ECO:0007669"/>
    <property type="project" value="TreeGrafter"/>
</dbReference>
<dbReference type="InterPro" id="IPR004327">
    <property type="entry name" value="Phstyr_phstse_ac"/>
</dbReference>
<evidence type="ECO:0000256" key="2">
    <source>
        <dbReference type="ARBA" id="ARBA00004496"/>
    </source>
</evidence>
<dbReference type="CDD" id="cd04087">
    <property type="entry name" value="PTPA"/>
    <property type="match status" value="1"/>
</dbReference>
<gene>
    <name evidence="10" type="ORF">PoMZ_10417</name>
</gene>
<comment type="function">
    <text evidence="7">PPIases accelerate the folding of proteins. It catalyzes the cis-trans isomerization of proline imidic peptide bonds in oligopeptides. Acts as a regulatory subunit for PP2A-like phosphatases modulating their activity or substrate specificity, probably by inducing a conformational change in the catalytic subunit, a direct target of the PPIase. Can reactivate inactive phosphatase PP2A-phosphatase methylesterase complexes (PP2Ai) in presence of ATP and Mg(2+) by dissociating the inactive form from the complex.</text>
</comment>
<feature type="compositionally biased region" description="Polar residues" evidence="9">
    <location>
        <begin position="1"/>
        <end position="16"/>
    </location>
</feature>
<dbReference type="GO" id="GO:0003755">
    <property type="term" value="F:peptidyl-prolyl cis-trans isomerase activity"/>
    <property type="evidence" value="ECO:0007669"/>
    <property type="project" value="UniProtKB-KW"/>
</dbReference>
<accession>A0A4P7MXB3</accession>
<keyword evidence="6 8" id="KW-0413">Isomerase</keyword>
<comment type="subcellular location">
    <subcellularLocation>
        <location evidence="2 8">Cytoplasm</location>
    </subcellularLocation>
</comment>
<dbReference type="InterPro" id="IPR043170">
    <property type="entry name" value="PTPA_C_lid"/>
</dbReference>
<comment type="similarity">
    <text evidence="3 8">Belongs to the PTPA-type PPIase family.</text>
</comment>
<dbReference type="Gene3D" id="1.20.120.1150">
    <property type="match status" value="1"/>
</dbReference>
<feature type="compositionally biased region" description="Low complexity" evidence="9">
    <location>
        <begin position="17"/>
        <end position="33"/>
    </location>
</feature>
<dbReference type="FunFam" id="1.20.120.1150:FF:000002">
    <property type="entry name" value="Serine/threonine-protein phosphatase 2A activator"/>
    <property type="match status" value="1"/>
</dbReference>
<dbReference type="PIRSF" id="PIRSF016325">
    <property type="entry name" value="Phstyr_phstse_ac"/>
    <property type="match status" value="1"/>
</dbReference>
<feature type="region of interest" description="Disordered" evidence="9">
    <location>
        <begin position="1"/>
        <end position="77"/>
    </location>
</feature>
<dbReference type="EC" id="5.2.1.8" evidence="8"/>
<evidence type="ECO:0000313" key="11">
    <source>
        <dbReference type="Proteomes" id="UP000294847"/>
    </source>
</evidence>
<dbReference type="PANTHER" id="PTHR10012:SF5">
    <property type="entry name" value="SERINE_THREONINE-PROTEIN PHOSPHATASE 2A ACTIVATOR 2"/>
    <property type="match status" value="1"/>
</dbReference>
<evidence type="ECO:0000313" key="10">
    <source>
        <dbReference type="EMBL" id="QBZ54708.1"/>
    </source>
</evidence>